<evidence type="ECO:0000256" key="1">
    <source>
        <dbReference type="SAM" id="SignalP"/>
    </source>
</evidence>
<feature type="signal peptide" evidence="1">
    <location>
        <begin position="1"/>
        <end position="21"/>
    </location>
</feature>
<reference evidence="2 3" key="1">
    <citation type="submission" date="2016-12" db="EMBL/GenBank/DDBJ databases">
        <authorList>
            <person name="Song W.-J."/>
            <person name="Kurnit D.M."/>
        </authorList>
    </citation>
    <scope>NUCLEOTIDE SEQUENCE [LARGE SCALE GENOMIC DNA]</scope>
    <source>
        <strain evidence="2 3">175</strain>
    </source>
</reference>
<evidence type="ECO:0008006" key="4">
    <source>
        <dbReference type="Google" id="ProtNLM"/>
    </source>
</evidence>
<feature type="chain" id="PRO_5012712270" description="MetA-pathway of phenol degradation" evidence="1">
    <location>
        <begin position="22"/>
        <end position="369"/>
    </location>
</feature>
<dbReference type="Gene3D" id="2.40.160.10">
    <property type="entry name" value="Porin"/>
    <property type="match status" value="1"/>
</dbReference>
<sequence>MPIRRSIVPALLLLSALPVHAGDGDGDAMGYRLGRGYALGDSGIRLGGYASAVVAAPRELPWSFALKDLSLFVTWEQEHWRFFSETEISNALSAGQDQSFGVNEAEVEIERLYLDYLHDDALALRFGKFLTPIGRWNLLHAEPVVWTTTRPVATYLLFATNDTGLMLHGNVPLLGKRLEYQVYGGLGSALDPKQPDNPFANSVGAHLNLALTDTLELGLSYANFRLDENHAPSGTQPPGGLGYSNITVLYPVEFPDHDADQRQNLVGLDAAWSYRRFEVMSEWVFRAGGQERFWQGYVQGVAPLAGTPWYAVGRYEYFQQEWGPPGQLGVFGLALRPIPPLVWKVEYRLGSHNEAIAPDGLYGSIAVLF</sequence>
<dbReference type="InterPro" id="IPR023614">
    <property type="entry name" value="Porin_dom_sf"/>
</dbReference>
<protein>
    <recommendedName>
        <fullName evidence="4">MetA-pathway of phenol degradation</fullName>
    </recommendedName>
</protein>
<dbReference type="SUPFAM" id="SSF56935">
    <property type="entry name" value="Porins"/>
    <property type="match status" value="1"/>
</dbReference>
<dbReference type="EMBL" id="FXAM01000001">
    <property type="protein sequence ID" value="SMF94533.1"/>
    <property type="molecule type" value="Genomic_DNA"/>
</dbReference>
<dbReference type="STRING" id="1760988.SAMN02949497_1851"/>
<organism evidence="2 3">
    <name type="scientific">Methylomagnum ishizawai</name>
    <dbReference type="NCBI Taxonomy" id="1760988"/>
    <lineage>
        <taxon>Bacteria</taxon>
        <taxon>Pseudomonadati</taxon>
        <taxon>Pseudomonadota</taxon>
        <taxon>Gammaproteobacteria</taxon>
        <taxon>Methylococcales</taxon>
        <taxon>Methylococcaceae</taxon>
        <taxon>Methylomagnum</taxon>
    </lineage>
</organism>
<name>A0A1Y6D112_9GAMM</name>
<evidence type="ECO:0000313" key="2">
    <source>
        <dbReference type="EMBL" id="SMF94533.1"/>
    </source>
</evidence>
<proteinExistence type="predicted"/>
<keyword evidence="1" id="KW-0732">Signal</keyword>
<dbReference type="RefSeq" id="WP_254899349.1">
    <property type="nucleotide sequence ID" value="NZ_FXAM01000001.1"/>
</dbReference>
<keyword evidence="3" id="KW-1185">Reference proteome</keyword>
<dbReference type="AlphaFoldDB" id="A0A1Y6D112"/>
<dbReference type="Proteomes" id="UP000192923">
    <property type="component" value="Unassembled WGS sequence"/>
</dbReference>
<gene>
    <name evidence="2" type="ORF">SAMN02949497_1851</name>
</gene>
<evidence type="ECO:0000313" key="3">
    <source>
        <dbReference type="Proteomes" id="UP000192923"/>
    </source>
</evidence>
<accession>A0A1Y6D112</accession>